<sequence>MPAAKKVNKKKGTKKVTKEVVSDTVTVSNTQVDAQALLSEATMEGGSAVKPAPAKKSKQMKPKKAKKLKKGGGKVVQEAVVEAPVEAAVEVVVEAPVETPVETTVAPETSTVESTTGTTEQTTVQNTESDSSKQAKQTGAGKKIRSFKVLLPNSENYEGRFTGLTPYQAANKALSKYYRENKNPKSEIRFSIKESTRGSKRSTYTYNGKREKLKIPVQYSIDNGKTIVKNFKNRLTKIKKAELAKLSL</sequence>
<organism evidence="2">
    <name type="scientific">Megaviridae environmental sample</name>
    <dbReference type="NCBI Taxonomy" id="1737588"/>
    <lineage>
        <taxon>Viruses</taxon>
        <taxon>Varidnaviria</taxon>
        <taxon>Bamfordvirae</taxon>
        <taxon>Nucleocytoviricota</taxon>
        <taxon>Megaviricetes</taxon>
        <taxon>Imitervirales</taxon>
        <taxon>Mimiviridae</taxon>
        <taxon>environmental samples</taxon>
    </lineage>
</organism>
<feature type="compositionally biased region" description="Low complexity" evidence="1">
    <location>
        <begin position="100"/>
        <end position="128"/>
    </location>
</feature>
<dbReference type="GO" id="GO:0042262">
    <property type="term" value="P:DNA protection"/>
    <property type="evidence" value="ECO:0007669"/>
    <property type="project" value="InterPro"/>
</dbReference>
<reference evidence="2" key="1">
    <citation type="journal article" date="2019" name="Philos. Trans. R. Soc. Lond., B, Biol. Sci.">
        <title>Targeted metagenomic recovery of four divergent viruses reveals shared and distinctive characteristics of giant viruses of marine eukaryotes.</title>
        <authorList>
            <person name="Needham D.M."/>
            <person name="Poirier C."/>
            <person name="Hehenberger E."/>
            <person name="Jimenez V."/>
            <person name="Swalwell J.E."/>
            <person name="Santoro A.E."/>
            <person name="Worden A.Z."/>
        </authorList>
    </citation>
    <scope>NUCLEOTIDE SEQUENCE</scope>
    <source>
        <strain evidence="2">MPacV-611</strain>
    </source>
</reference>
<dbReference type="Gene3D" id="3.10.470.10">
    <property type="entry name" value="Chromosomal protein MC1"/>
    <property type="match status" value="1"/>
</dbReference>
<evidence type="ECO:0000313" key="2">
    <source>
        <dbReference type="EMBL" id="QFG74667.1"/>
    </source>
</evidence>
<evidence type="ECO:0000256" key="1">
    <source>
        <dbReference type="SAM" id="MobiDB-lite"/>
    </source>
</evidence>
<feature type="region of interest" description="Disordered" evidence="1">
    <location>
        <begin position="100"/>
        <end position="139"/>
    </location>
</feature>
<dbReference type="SUPFAM" id="SSF102875">
    <property type="entry name" value="Chromosomal protein MC1"/>
    <property type="match status" value="1"/>
</dbReference>
<proteinExistence type="predicted"/>
<protein>
    <submittedName>
        <fullName evidence="2">Uncharacterized protein</fullName>
    </submittedName>
</protein>
<accession>A0A5J6VM42</accession>
<name>A0A5J6VM42_9VIRU</name>
<feature type="compositionally biased region" description="Basic residues" evidence="1">
    <location>
        <begin position="53"/>
        <end position="72"/>
    </location>
</feature>
<dbReference type="InterPro" id="IPR036620">
    <property type="entry name" value="MC1_sf"/>
</dbReference>
<feature type="region of interest" description="Disordered" evidence="1">
    <location>
        <begin position="42"/>
        <end position="75"/>
    </location>
</feature>
<dbReference type="EMBL" id="MN448289">
    <property type="protein sequence ID" value="QFG74667.1"/>
    <property type="molecule type" value="Genomic_DNA"/>
</dbReference>